<evidence type="ECO:0000256" key="9">
    <source>
        <dbReference type="ARBA" id="ARBA00022679"/>
    </source>
</evidence>
<feature type="transmembrane region" description="Helical" evidence="19">
    <location>
        <begin position="139"/>
        <end position="160"/>
    </location>
</feature>
<dbReference type="EC" id="2.7.8.26" evidence="5 19"/>
<proteinExistence type="inferred from homology"/>
<keyword evidence="9 19" id="KW-0808">Transferase</keyword>
<keyword evidence="7 19" id="KW-1003">Cell membrane</keyword>
<evidence type="ECO:0000256" key="11">
    <source>
        <dbReference type="ARBA" id="ARBA00022842"/>
    </source>
</evidence>
<gene>
    <name evidence="19" type="primary">cobS</name>
    <name evidence="20" type="ORF">H9X83_08795</name>
</gene>
<feature type="transmembrane region" description="Helical" evidence="19">
    <location>
        <begin position="110"/>
        <end position="133"/>
    </location>
</feature>
<dbReference type="InterPro" id="IPR003805">
    <property type="entry name" value="CobS"/>
</dbReference>
<dbReference type="RefSeq" id="WP_205133928.1">
    <property type="nucleotide sequence ID" value="NZ_JACSNT010000010.1"/>
</dbReference>
<evidence type="ECO:0000256" key="13">
    <source>
        <dbReference type="ARBA" id="ARBA00023136"/>
    </source>
</evidence>
<comment type="function">
    <text evidence="14 19">Joins adenosylcobinamide-GDP and alpha-ribazole to generate adenosylcobalamin (Ado-cobalamin). Also synthesizes adenosylcobalamin 5'-phosphate from adenosylcobinamide-GDP and alpha-ribazole 5'-phosphate.</text>
</comment>
<dbReference type="EMBL" id="JACSNV010000011">
    <property type="protein sequence ID" value="MBM6878254.1"/>
    <property type="molecule type" value="Genomic_DNA"/>
</dbReference>
<organism evidence="20 21">
    <name type="scientific">Anaerotignum lactatifermentans</name>
    <dbReference type="NCBI Taxonomy" id="160404"/>
    <lineage>
        <taxon>Bacteria</taxon>
        <taxon>Bacillati</taxon>
        <taxon>Bacillota</taxon>
        <taxon>Clostridia</taxon>
        <taxon>Lachnospirales</taxon>
        <taxon>Anaerotignaceae</taxon>
        <taxon>Anaerotignum</taxon>
    </lineage>
</organism>
<evidence type="ECO:0000256" key="5">
    <source>
        <dbReference type="ARBA" id="ARBA00013200"/>
    </source>
</evidence>
<evidence type="ECO:0000256" key="16">
    <source>
        <dbReference type="ARBA" id="ARBA00032853"/>
    </source>
</evidence>
<evidence type="ECO:0000256" key="19">
    <source>
        <dbReference type="HAMAP-Rule" id="MF_00719"/>
    </source>
</evidence>
<evidence type="ECO:0000256" key="17">
    <source>
        <dbReference type="ARBA" id="ARBA00048623"/>
    </source>
</evidence>
<evidence type="ECO:0000256" key="3">
    <source>
        <dbReference type="ARBA" id="ARBA00004663"/>
    </source>
</evidence>
<evidence type="ECO:0000313" key="21">
    <source>
        <dbReference type="Proteomes" id="UP000729290"/>
    </source>
</evidence>
<comment type="similarity">
    <text evidence="4 19">Belongs to the CobS family.</text>
</comment>
<comment type="catalytic activity">
    <reaction evidence="17 19">
        <text>alpha-ribazole + adenosylcob(III)inamide-GDP = adenosylcob(III)alamin + GMP + H(+)</text>
        <dbReference type="Rhea" id="RHEA:16049"/>
        <dbReference type="ChEBI" id="CHEBI:10329"/>
        <dbReference type="ChEBI" id="CHEBI:15378"/>
        <dbReference type="ChEBI" id="CHEBI:18408"/>
        <dbReference type="ChEBI" id="CHEBI:58115"/>
        <dbReference type="ChEBI" id="CHEBI:60487"/>
        <dbReference type="EC" id="2.7.8.26"/>
    </reaction>
</comment>
<feature type="transmembrane region" description="Helical" evidence="19">
    <location>
        <begin position="233"/>
        <end position="254"/>
    </location>
</feature>
<evidence type="ECO:0000256" key="8">
    <source>
        <dbReference type="ARBA" id="ARBA00022573"/>
    </source>
</evidence>
<sequence>MKNFCETIAVAFGMFSVVPVPQPIWKEENMRYALCAFPLVGLVCAFLWWGWAALSAAFAVPALLRGAVFCLLPVWVTGGIHLDGYADTCDALASYGDVQKRQEILRDPHCGAFALIRLCAYFVLFFALCTSFLPEKQGLWAMGGAFVLSRSLSALAVTRFSMAKDTGLAHTFAQTARKERAGKVLICYLLLITAGMIYKGGPAGALAAAAGFCVFGYYRWMAEKHFGGISGDLAGWFLQKAELWMLAVVVLYQIGEAAV</sequence>
<dbReference type="Pfam" id="PF02654">
    <property type="entry name" value="CobS"/>
    <property type="match status" value="1"/>
</dbReference>
<accession>A0ABS2GCP4</accession>
<evidence type="ECO:0000256" key="12">
    <source>
        <dbReference type="ARBA" id="ARBA00022989"/>
    </source>
</evidence>
<keyword evidence="10 19" id="KW-0812">Transmembrane</keyword>
<feature type="transmembrane region" description="Helical" evidence="19">
    <location>
        <begin position="181"/>
        <end position="198"/>
    </location>
</feature>
<evidence type="ECO:0000256" key="6">
    <source>
        <dbReference type="ARBA" id="ARBA00015850"/>
    </source>
</evidence>
<keyword evidence="11 19" id="KW-0460">Magnesium</keyword>
<evidence type="ECO:0000256" key="1">
    <source>
        <dbReference type="ARBA" id="ARBA00001946"/>
    </source>
</evidence>
<evidence type="ECO:0000256" key="15">
    <source>
        <dbReference type="ARBA" id="ARBA00032605"/>
    </source>
</evidence>
<protein>
    <recommendedName>
        <fullName evidence="6 19">Adenosylcobinamide-GDP ribazoletransferase</fullName>
        <ecNumber evidence="5 19">2.7.8.26</ecNumber>
    </recommendedName>
    <alternativeName>
        <fullName evidence="16 19">Cobalamin synthase</fullName>
    </alternativeName>
    <alternativeName>
        <fullName evidence="15 19">Cobalamin-5'-phosphate synthase</fullName>
    </alternativeName>
</protein>
<comment type="pathway">
    <text evidence="3 19">Cofactor biosynthesis; adenosylcobalamin biosynthesis; adenosylcobalamin from cob(II)yrinate a,c-diamide: step 7/7.</text>
</comment>
<keyword evidence="12 19" id="KW-1133">Transmembrane helix</keyword>
<dbReference type="PANTHER" id="PTHR34148:SF1">
    <property type="entry name" value="ADENOSYLCOBINAMIDE-GDP RIBAZOLETRANSFERASE"/>
    <property type="match status" value="1"/>
</dbReference>
<feature type="transmembrane region" description="Helical" evidence="19">
    <location>
        <begin position="32"/>
        <end position="51"/>
    </location>
</feature>
<keyword evidence="8 19" id="KW-0169">Cobalamin biosynthesis</keyword>
<dbReference type="Proteomes" id="UP000729290">
    <property type="component" value="Unassembled WGS sequence"/>
</dbReference>
<name>A0ABS2GCP4_9FIRM</name>
<evidence type="ECO:0000256" key="7">
    <source>
        <dbReference type="ARBA" id="ARBA00022475"/>
    </source>
</evidence>
<reference evidence="20 21" key="1">
    <citation type="journal article" date="2021" name="Sci. Rep.">
        <title>The distribution of antibiotic resistance genes in chicken gut microbiota commensals.</title>
        <authorList>
            <person name="Juricova H."/>
            <person name="Matiasovicova J."/>
            <person name="Kubasova T."/>
            <person name="Cejkova D."/>
            <person name="Rychlik I."/>
        </authorList>
    </citation>
    <scope>NUCLEOTIDE SEQUENCE [LARGE SCALE GENOMIC DNA]</scope>
    <source>
        <strain evidence="20 21">An431b</strain>
    </source>
</reference>
<keyword evidence="13 19" id="KW-0472">Membrane</keyword>
<comment type="cofactor">
    <cofactor evidence="1 19">
        <name>Mg(2+)</name>
        <dbReference type="ChEBI" id="CHEBI:18420"/>
    </cofactor>
</comment>
<evidence type="ECO:0000256" key="18">
    <source>
        <dbReference type="ARBA" id="ARBA00049504"/>
    </source>
</evidence>
<evidence type="ECO:0000313" key="20">
    <source>
        <dbReference type="EMBL" id="MBM6878254.1"/>
    </source>
</evidence>
<comment type="subcellular location">
    <subcellularLocation>
        <location evidence="2 19">Cell membrane</location>
        <topology evidence="2 19">Multi-pass membrane protein</topology>
    </subcellularLocation>
</comment>
<dbReference type="HAMAP" id="MF_00719">
    <property type="entry name" value="CobS"/>
    <property type="match status" value="1"/>
</dbReference>
<dbReference type="PANTHER" id="PTHR34148">
    <property type="entry name" value="ADENOSYLCOBINAMIDE-GDP RIBAZOLETRANSFERASE"/>
    <property type="match status" value="1"/>
</dbReference>
<keyword evidence="21" id="KW-1185">Reference proteome</keyword>
<evidence type="ECO:0000256" key="14">
    <source>
        <dbReference type="ARBA" id="ARBA00025228"/>
    </source>
</evidence>
<feature type="transmembrane region" description="Helical" evidence="19">
    <location>
        <begin position="204"/>
        <end position="221"/>
    </location>
</feature>
<comment type="caution">
    <text evidence="20">The sequence shown here is derived from an EMBL/GenBank/DDBJ whole genome shotgun (WGS) entry which is preliminary data.</text>
</comment>
<feature type="transmembrane region" description="Helical" evidence="19">
    <location>
        <begin position="57"/>
        <end position="76"/>
    </location>
</feature>
<evidence type="ECO:0000256" key="2">
    <source>
        <dbReference type="ARBA" id="ARBA00004651"/>
    </source>
</evidence>
<evidence type="ECO:0000256" key="10">
    <source>
        <dbReference type="ARBA" id="ARBA00022692"/>
    </source>
</evidence>
<comment type="catalytic activity">
    <reaction evidence="18 19">
        <text>alpha-ribazole 5'-phosphate + adenosylcob(III)inamide-GDP = adenosylcob(III)alamin 5'-phosphate + GMP + H(+)</text>
        <dbReference type="Rhea" id="RHEA:23560"/>
        <dbReference type="ChEBI" id="CHEBI:15378"/>
        <dbReference type="ChEBI" id="CHEBI:57918"/>
        <dbReference type="ChEBI" id="CHEBI:58115"/>
        <dbReference type="ChEBI" id="CHEBI:60487"/>
        <dbReference type="ChEBI" id="CHEBI:60493"/>
        <dbReference type="EC" id="2.7.8.26"/>
    </reaction>
</comment>
<evidence type="ECO:0000256" key="4">
    <source>
        <dbReference type="ARBA" id="ARBA00010561"/>
    </source>
</evidence>